<feature type="domain" description="Beta-lactamase-related" evidence="1">
    <location>
        <begin position="76"/>
        <end position="343"/>
    </location>
</feature>
<dbReference type="InterPro" id="IPR050491">
    <property type="entry name" value="AmpC-like"/>
</dbReference>
<gene>
    <name evidence="2" type="ORF">nbrc107697_26120</name>
</gene>
<keyword evidence="3" id="KW-1185">Reference proteome</keyword>
<reference evidence="3" key="1">
    <citation type="submission" date="2019-06" db="EMBL/GenBank/DDBJ databases">
        <title>Gordonia isolated from sludge of a wastewater treatment plant.</title>
        <authorList>
            <person name="Tamura T."/>
            <person name="Aoyama K."/>
            <person name="Kang Y."/>
            <person name="Saito S."/>
            <person name="Akiyama N."/>
            <person name="Yazawa K."/>
            <person name="Gonoi T."/>
            <person name="Mikami Y."/>
        </authorList>
    </citation>
    <scope>NUCLEOTIDE SEQUENCE [LARGE SCALE GENOMIC DNA]</scope>
    <source>
        <strain evidence="3">NBRC 107697</strain>
    </source>
</reference>
<dbReference type="GO" id="GO:0016787">
    <property type="term" value="F:hydrolase activity"/>
    <property type="evidence" value="ECO:0007669"/>
    <property type="project" value="UniProtKB-KW"/>
</dbReference>
<comment type="caution">
    <text evidence="2">The sequence shown here is derived from an EMBL/GenBank/DDBJ whole genome shotgun (WGS) entry which is preliminary data.</text>
</comment>
<evidence type="ECO:0000313" key="2">
    <source>
        <dbReference type="EMBL" id="GED98573.1"/>
    </source>
</evidence>
<keyword evidence="2" id="KW-0378">Hydrolase</keyword>
<dbReference type="OrthoDB" id="3171327at2"/>
<dbReference type="EMBL" id="BJOU01000002">
    <property type="protein sequence ID" value="GED98573.1"/>
    <property type="molecule type" value="Genomic_DNA"/>
</dbReference>
<dbReference type="InterPro" id="IPR001466">
    <property type="entry name" value="Beta-lactam-related"/>
</dbReference>
<dbReference type="PANTHER" id="PTHR46825">
    <property type="entry name" value="D-ALANYL-D-ALANINE-CARBOXYPEPTIDASE/ENDOPEPTIDASE AMPH"/>
    <property type="match status" value="1"/>
</dbReference>
<organism evidence="2 3">
    <name type="scientific">Gordonia crocea</name>
    <dbReference type="NCBI Taxonomy" id="589162"/>
    <lineage>
        <taxon>Bacteria</taxon>
        <taxon>Bacillati</taxon>
        <taxon>Actinomycetota</taxon>
        <taxon>Actinomycetes</taxon>
        <taxon>Mycobacteriales</taxon>
        <taxon>Gordoniaceae</taxon>
        <taxon>Gordonia</taxon>
    </lineage>
</organism>
<dbReference type="Pfam" id="PF00144">
    <property type="entry name" value="Beta-lactamase"/>
    <property type="match status" value="1"/>
</dbReference>
<accession>A0A7I9V0A3</accession>
<dbReference type="Proteomes" id="UP000444980">
    <property type="component" value="Unassembled WGS sequence"/>
</dbReference>
<dbReference type="InterPro" id="IPR012338">
    <property type="entry name" value="Beta-lactam/transpept-like"/>
</dbReference>
<name>A0A7I9V0A3_9ACTN</name>
<dbReference type="AlphaFoldDB" id="A0A7I9V0A3"/>
<dbReference type="SUPFAM" id="SSF56601">
    <property type="entry name" value="beta-lactamase/transpeptidase-like"/>
    <property type="match status" value="1"/>
</dbReference>
<dbReference type="RefSeq" id="WP_161927974.1">
    <property type="nucleotide sequence ID" value="NZ_BJOU01000002.1"/>
</dbReference>
<evidence type="ECO:0000259" key="1">
    <source>
        <dbReference type="Pfam" id="PF00144"/>
    </source>
</evidence>
<proteinExistence type="predicted"/>
<protein>
    <submittedName>
        <fullName evidence="2">Serine hydrolase</fullName>
    </submittedName>
</protein>
<sequence>MSWLWRHKVWGVLIAIMVGLSVAGARLATHSPTLAAPGQGDERLVHLLSQEFDTPNRHRLVAALVGPTGTQTATFGADPFTTFPVASLTKTFTAALFAESIRRGEVGPRTRVGSLLPLGIAAVASTTLEELATYRSGLGEWGDDQRDTGIRRWWVESVRGSSIHNASLDEVLERAQHDQLSTRGQFGYSNIGFALLGHALAQAAGTDFPTLMRARLLEPLGMLSTALTPASGGPGPHGFSRAGQLAAPWPIGAYGPSGGAMSTLRDMTVYLRALLGNKLLRTAMAPQTVRGAPTGTGYGWMIDTTRTGHPVAFKSGNIGGFASALIVDVEGGRAVVVLSDTANEVIAAAWHLLEPAR</sequence>
<dbReference type="PANTHER" id="PTHR46825:SF9">
    <property type="entry name" value="BETA-LACTAMASE-RELATED DOMAIN-CONTAINING PROTEIN"/>
    <property type="match status" value="1"/>
</dbReference>
<evidence type="ECO:0000313" key="3">
    <source>
        <dbReference type="Proteomes" id="UP000444980"/>
    </source>
</evidence>
<dbReference type="Gene3D" id="3.40.710.10">
    <property type="entry name" value="DD-peptidase/beta-lactamase superfamily"/>
    <property type="match status" value="1"/>
</dbReference>